<sequence>MMKPRTALLSCLLALSLAAPTAALPADSATSAAHAPDPTTSSAPASPPTRPQPLDSFLCRIAPWIVFACSR</sequence>
<evidence type="ECO:0000256" key="1">
    <source>
        <dbReference type="SAM" id="MobiDB-lite"/>
    </source>
</evidence>
<feature type="chain" id="PRO_5038481406" evidence="2">
    <location>
        <begin position="26"/>
        <end position="71"/>
    </location>
</feature>
<feature type="compositionally biased region" description="Low complexity" evidence="1">
    <location>
        <begin position="28"/>
        <end position="44"/>
    </location>
</feature>
<dbReference type="KEGG" id="arep:ID810_00810"/>
<evidence type="ECO:0000313" key="3">
    <source>
        <dbReference type="EMBL" id="QPL05571.1"/>
    </source>
</evidence>
<protein>
    <submittedName>
        <fullName evidence="3">Uncharacterized protein</fullName>
    </submittedName>
</protein>
<feature type="region of interest" description="Disordered" evidence="1">
    <location>
        <begin position="28"/>
        <end position="51"/>
    </location>
</feature>
<proteinExistence type="predicted"/>
<evidence type="ECO:0000313" key="4">
    <source>
        <dbReference type="Proteomes" id="UP000594637"/>
    </source>
</evidence>
<accession>A0A7T0PVR6</accession>
<evidence type="ECO:0000256" key="2">
    <source>
        <dbReference type="SAM" id="SignalP"/>
    </source>
</evidence>
<organism evidence="3 4">
    <name type="scientific">Actinomyces respiraculi</name>
    <dbReference type="NCBI Taxonomy" id="2744574"/>
    <lineage>
        <taxon>Bacteria</taxon>
        <taxon>Bacillati</taxon>
        <taxon>Actinomycetota</taxon>
        <taxon>Actinomycetes</taxon>
        <taxon>Actinomycetales</taxon>
        <taxon>Actinomycetaceae</taxon>
        <taxon>Actinomyces</taxon>
    </lineage>
</organism>
<name>A0A7T0PVR6_9ACTO</name>
<feature type="signal peptide" evidence="2">
    <location>
        <begin position="1"/>
        <end position="25"/>
    </location>
</feature>
<reference evidence="3 4" key="1">
    <citation type="submission" date="2020-11" db="EMBL/GenBank/DDBJ databases">
        <title>Actinomyces sp. ZJ750.</title>
        <authorList>
            <person name="Zhou J."/>
        </authorList>
    </citation>
    <scope>NUCLEOTIDE SEQUENCE [LARGE SCALE GENOMIC DNA]</scope>
    <source>
        <strain evidence="3 4">ZJ750</strain>
    </source>
</reference>
<keyword evidence="4" id="KW-1185">Reference proteome</keyword>
<dbReference type="RefSeq" id="WP_166857011.1">
    <property type="nucleotide sequence ID" value="NZ_CP063989.1"/>
</dbReference>
<dbReference type="AlphaFoldDB" id="A0A7T0PVR6"/>
<dbReference type="EMBL" id="CP063989">
    <property type="protein sequence ID" value="QPL05571.1"/>
    <property type="molecule type" value="Genomic_DNA"/>
</dbReference>
<dbReference type="Proteomes" id="UP000594637">
    <property type="component" value="Chromosome"/>
</dbReference>
<keyword evidence="2" id="KW-0732">Signal</keyword>
<gene>
    <name evidence="3" type="ORF">ID810_00810</name>
</gene>